<keyword evidence="1" id="KW-0812">Transmembrane</keyword>
<reference evidence="2" key="1">
    <citation type="submission" date="2023-07" db="EMBL/GenBank/DDBJ databases">
        <title>draft genome sequence of fig (Ficus carica).</title>
        <authorList>
            <person name="Takahashi T."/>
            <person name="Nishimura K."/>
        </authorList>
    </citation>
    <scope>NUCLEOTIDE SEQUENCE</scope>
</reference>
<protein>
    <recommendedName>
        <fullName evidence="4">Transmembrane protein</fullName>
    </recommendedName>
</protein>
<evidence type="ECO:0000313" key="2">
    <source>
        <dbReference type="EMBL" id="GMN24947.1"/>
    </source>
</evidence>
<feature type="transmembrane region" description="Helical" evidence="1">
    <location>
        <begin position="112"/>
        <end position="129"/>
    </location>
</feature>
<accession>A0AA87YYJ6</accession>
<comment type="caution">
    <text evidence="2">The sequence shown here is derived from an EMBL/GenBank/DDBJ whole genome shotgun (WGS) entry which is preliminary data.</text>
</comment>
<keyword evidence="3" id="KW-1185">Reference proteome</keyword>
<sequence length="158" mass="18076">MRVTTMREIGPGDGGCRKPAIDRETCGALEEGFREGKVGFGRSRRRWNSTFSRGRRRRSQRERVRERERETGRGRLFVCLFVCFPVLSPAFLPRIAQSDPPRVLLTTHTTHFLSLQTLSLPFCLCLCVLDRNAITDFAFDRCGVEHQSCLWQNGRGKG</sequence>
<dbReference type="Gramene" id="FCD_00001226-RA">
    <property type="protein sequence ID" value="FCD_00001226-RA:cds"/>
    <property type="gene ID" value="FCD_00001226"/>
</dbReference>
<gene>
    <name evidence="2" type="ORF">TIFTF001_000756</name>
</gene>
<evidence type="ECO:0000313" key="3">
    <source>
        <dbReference type="Proteomes" id="UP001187192"/>
    </source>
</evidence>
<dbReference type="Proteomes" id="UP001187192">
    <property type="component" value="Unassembled WGS sequence"/>
</dbReference>
<evidence type="ECO:0000256" key="1">
    <source>
        <dbReference type="SAM" id="Phobius"/>
    </source>
</evidence>
<dbReference type="EMBL" id="BTGU01000001">
    <property type="protein sequence ID" value="GMN24947.1"/>
    <property type="molecule type" value="Genomic_DNA"/>
</dbReference>
<proteinExistence type="predicted"/>
<name>A0AA87YYJ6_FICCA</name>
<evidence type="ECO:0008006" key="4">
    <source>
        <dbReference type="Google" id="ProtNLM"/>
    </source>
</evidence>
<feature type="transmembrane region" description="Helical" evidence="1">
    <location>
        <begin position="74"/>
        <end position="92"/>
    </location>
</feature>
<dbReference type="AlphaFoldDB" id="A0AA87YYJ6"/>
<keyword evidence="1" id="KW-1133">Transmembrane helix</keyword>
<organism evidence="2 3">
    <name type="scientific">Ficus carica</name>
    <name type="common">Common fig</name>
    <dbReference type="NCBI Taxonomy" id="3494"/>
    <lineage>
        <taxon>Eukaryota</taxon>
        <taxon>Viridiplantae</taxon>
        <taxon>Streptophyta</taxon>
        <taxon>Embryophyta</taxon>
        <taxon>Tracheophyta</taxon>
        <taxon>Spermatophyta</taxon>
        <taxon>Magnoliopsida</taxon>
        <taxon>eudicotyledons</taxon>
        <taxon>Gunneridae</taxon>
        <taxon>Pentapetalae</taxon>
        <taxon>rosids</taxon>
        <taxon>fabids</taxon>
        <taxon>Rosales</taxon>
        <taxon>Moraceae</taxon>
        <taxon>Ficeae</taxon>
        <taxon>Ficus</taxon>
    </lineage>
</organism>
<keyword evidence="1" id="KW-0472">Membrane</keyword>